<dbReference type="SMART" id="SM00292">
    <property type="entry name" value="BRCT"/>
    <property type="match status" value="1"/>
</dbReference>
<evidence type="ECO:0000259" key="8">
    <source>
        <dbReference type="PROSITE" id="PS50918"/>
    </source>
</evidence>
<dbReference type="Pfam" id="PF00533">
    <property type="entry name" value="BRCT"/>
    <property type="match status" value="1"/>
</dbReference>
<sequence length="466" mass="50364">MSSKKVVFKGQVFAFSGKLMQPRKELEELVVKLGGEVSGSVTASVTFLISNEDDVKALPTKVATAQGRGVPIVSEAYIGACFAAKRLLPHAKFVVKGSGPGGVAKRKAKAKAKAAGAAGGEAPPAKKPRVAAAAAAPGAAAEPGPVMTTDKVAVMPSSGLADVAKVVEEDIAKGFVKAKLTWDVELILHDPEAGKDKFYNMQLLASNDGDQFWAVQNWGKTGMPGRTQKDGPFESLGEAKKVFRKKFRSKSGNVFGSLSASFAHVPGKYRLLEREAEAAPGAPPKEAPKPAKWQYYLHNKVDGKKLGWYDYDEDAGKNMEKYYQQFVRDASLNVRLIQSDYFKYEVDFTHMHQKNTKSGMRRVIRRVETGPGTRKPSDAAPTEIPEPALPDPAVIAAAAGAESSTEDEEAEDDAEEEEDEEMEDEGAEEAAEPEEEAKEEEEKEKETTMSTRSTRSTTTTTNQDTA</sequence>
<evidence type="ECO:0000256" key="1">
    <source>
        <dbReference type="ARBA" id="ARBA00012020"/>
    </source>
</evidence>
<dbReference type="Pfam" id="PF02825">
    <property type="entry name" value="WWE"/>
    <property type="match status" value="1"/>
</dbReference>
<evidence type="ECO:0000256" key="3">
    <source>
        <dbReference type="ARBA" id="ARBA00022679"/>
    </source>
</evidence>
<protein>
    <recommendedName>
        <fullName evidence="1">NAD(+) ADP-ribosyltransferase</fullName>
        <ecNumber evidence="1">2.4.2.30</ecNumber>
    </recommendedName>
</protein>
<feature type="region of interest" description="Disordered" evidence="6">
    <location>
        <begin position="354"/>
        <end position="466"/>
    </location>
</feature>
<evidence type="ECO:0000256" key="5">
    <source>
        <dbReference type="ARBA" id="ARBA00033987"/>
    </source>
</evidence>
<dbReference type="PANTHER" id="PTHR10459">
    <property type="entry name" value="DNA LIGASE"/>
    <property type="match status" value="1"/>
</dbReference>
<dbReference type="SUPFAM" id="SSF52113">
    <property type="entry name" value="BRCT domain"/>
    <property type="match status" value="1"/>
</dbReference>
<keyword evidence="4" id="KW-0520">NAD</keyword>
<evidence type="ECO:0000256" key="2">
    <source>
        <dbReference type="ARBA" id="ARBA00022676"/>
    </source>
</evidence>
<feature type="domain" description="BRCT" evidence="7">
    <location>
        <begin position="3"/>
        <end position="95"/>
    </location>
</feature>
<organism evidence="10">
    <name type="scientific">Crypthecodinium cohnii</name>
    <name type="common">Dinoflagellate</name>
    <name type="synonym">Glenodinium cohnii</name>
    <dbReference type="NCBI Taxonomy" id="2866"/>
    <lineage>
        <taxon>Eukaryota</taxon>
        <taxon>Sar</taxon>
        <taxon>Alveolata</taxon>
        <taxon>Dinophyceae</taxon>
        <taxon>Gonyaulacales</taxon>
        <taxon>Crypthecodiniaceae</taxon>
        <taxon>Crypthecodinium</taxon>
    </lineage>
</organism>
<dbReference type="InterPro" id="IPR050800">
    <property type="entry name" value="ARTD/PARP"/>
</dbReference>
<comment type="catalytic activity">
    <reaction evidence="5">
        <text>NAD(+) + (ADP-D-ribosyl)n-acceptor = nicotinamide + (ADP-D-ribosyl)n+1-acceptor + H(+).</text>
        <dbReference type="EC" id="2.4.2.30"/>
    </reaction>
</comment>
<dbReference type="InterPro" id="IPR037197">
    <property type="entry name" value="WWE_dom_sf"/>
</dbReference>
<dbReference type="Gene3D" id="3.40.50.10190">
    <property type="entry name" value="BRCT domain"/>
    <property type="match status" value="1"/>
</dbReference>
<dbReference type="InterPro" id="IPR036420">
    <property type="entry name" value="BRCT_dom_sf"/>
</dbReference>
<accession>A0A516AGM5</accession>
<reference evidence="10" key="1">
    <citation type="journal article" date="2019" name="Microorganisms">
        <title>DNA Damage Response Pathways in Dinoflagellates.</title>
        <authorList>
            <person name="Li C."/>
            <person name="Wong J."/>
        </authorList>
    </citation>
    <scope>NUCLEOTIDE SEQUENCE</scope>
</reference>
<feature type="domain" description="WWE" evidence="8">
    <location>
        <begin position="279"/>
        <end position="366"/>
    </location>
</feature>
<feature type="compositionally biased region" description="Low complexity" evidence="6">
    <location>
        <begin position="448"/>
        <end position="466"/>
    </location>
</feature>
<dbReference type="InterPro" id="IPR001357">
    <property type="entry name" value="BRCT_dom"/>
</dbReference>
<dbReference type="PROSITE" id="PS50172">
    <property type="entry name" value="BRCT"/>
    <property type="match status" value="1"/>
</dbReference>
<dbReference type="InterPro" id="IPR036930">
    <property type="entry name" value="WGR_dom_sf"/>
</dbReference>
<dbReference type="SUPFAM" id="SSF117839">
    <property type="entry name" value="WWE domain"/>
    <property type="match status" value="1"/>
</dbReference>
<dbReference type="InterPro" id="IPR004170">
    <property type="entry name" value="WWE_dom"/>
</dbReference>
<evidence type="ECO:0000313" key="10">
    <source>
        <dbReference type="EMBL" id="QDO16462.1"/>
    </source>
</evidence>
<dbReference type="SUPFAM" id="SSF142921">
    <property type="entry name" value="WGR domain-like"/>
    <property type="match status" value="1"/>
</dbReference>
<evidence type="ECO:0000256" key="4">
    <source>
        <dbReference type="ARBA" id="ARBA00023027"/>
    </source>
</evidence>
<feature type="domain" description="WGR" evidence="9">
    <location>
        <begin position="163"/>
        <end position="269"/>
    </location>
</feature>
<dbReference type="GO" id="GO:0003950">
    <property type="term" value="F:NAD+ poly-ADP-ribosyltransferase activity"/>
    <property type="evidence" value="ECO:0007669"/>
    <property type="project" value="UniProtKB-EC"/>
</dbReference>
<dbReference type="GO" id="GO:1990404">
    <property type="term" value="F:NAD+-protein mono-ADP-ribosyltransferase activity"/>
    <property type="evidence" value="ECO:0007669"/>
    <property type="project" value="TreeGrafter"/>
</dbReference>
<dbReference type="AlphaFoldDB" id="A0A516AGM5"/>
<keyword evidence="2" id="KW-0328">Glycosyltransferase</keyword>
<proteinExistence type="evidence at transcript level"/>
<dbReference type="PROSITE" id="PS51977">
    <property type="entry name" value="WGR"/>
    <property type="match status" value="1"/>
</dbReference>
<dbReference type="Gene3D" id="2.20.140.10">
    <property type="entry name" value="WGR domain"/>
    <property type="match status" value="1"/>
</dbReference>
<dbReference type="SMART" id="SM00773">
    <property type="entry name" value="WGR"/>
    <property type="match status" value="1"/>
</dbReference>
<dbReference type="PROSITE" id="PS50918">
    <property type="entry name" value="WWE"/>
    <property type="match status" value="1"/>
</dbReference>
<dbReference type="GO" id="GO:0005730">
    <property type="term" value="C:nucleolus"/>
    <property type="evidence" value="ECO:0007669"/>
    <property type="project" value="TreeGrafter"/>
</dbReference>
<dbReference type="Pfam" id="PF05406">
    <property type="entry name" value="WGR"/>
    <property type="match status" value="1"/>
</dbReference>
<feature type="compositionally biased region" description="Acidic residues" evidence="6">
    <location>
        <begin position="404"/>
        <end position="443"/>
    </location>
</feature>
<dbReference type="InterPro" id="IPR008893">
    <property type="entry name" value="WGR_domain"/>
</dbReference>
<evidence type="ECO:0000256" key="6">
    <source>
        <dbReference type="SAM" id="MobiDB-lite"/>
    </source>
</evidence>
<dbReference type="CDD" id="cd17747">
    <property type="entry name" value="BRCT_PARP1"/>
    <property type="match status" value="1"/>
</dbReference>
<keyword evidence="3" id="KW-0808">Transferase</keyword>
<dbReference type="EC" id="2.4.2.30" evidence="1"/>
<dbReference type="PANTHER" id="PTHR10459:SF60">
    <property type="entry name" value="POLY [ADP-RIBOSE] POLYMERASE 2"/>
    <property type="match status" value="1"/>
</dbReference>
<name>A0A516AGM5_CRYCO</name>
<feature type="compositionally biased region" description="Basic residues" evidence="6">
    <location>
        <begin position="354"/>
        <end position="364"/>
    </location>
</feature>
<evidence type="ECO:0000259" key="7">
    <source>
        <dbReference type="PROSITE" id="PS50172"/>
    </source>
</evidence>
<dbReference type="EMBL" id="MN125995">
    <property type="protein sequence ID" value="QDO16462.1"/>
    <property type="molecule type" value="mRNA"/>
</dbReference>
<dbReference type="Gene3D" id="3.30.720.50">
    <property type="match status" value="1"/>
</dbReference>
<dbReference type="GO" id="GO:0070212">
    <property type="term" value="P:protein poly-ADP-ribosylation"/>
    <property type="evidence" value="ECO:0007669"/>
    <property type="project" value="TreeGrafter"/>
</dbReference>
<dbReference type="GO" id="GO:0006302">
    <property type="term" value="P:double-strand break repair"/>
    <property type="evidence" value="ECO:0007669"/>
    <property type="project" value="TreeGrafter"/>
</dbReference>
<evidence type="ECO:0000259" key="9">
    <source>
        <dbReference type="PROSITE" id="PS51977"/>
    </source>
</evidence>